<protein>
    <recommendedName>
        <fullName evidence="3">Peptidase S33 tripeptidyl aminopeptidase-like C-terminal domain-containing protein</fullName>
    </recommendedName>
</protein>
<dbReference type="OrthoDB" id="2851338at2759"/>
<keyword evidence="2" id="KW-1185">Reference proteome</keyword>
<evidence type="ECO:0000313" key="2">
    <source>
        <dbReference type="Proteomes" id="UP000247810"/>
    </source>
</evidence>
<evidence type="ECO:0000313" key="1">
    <source>
        <dbReference type="EMBL" id="PYH95958.1"/>
    </source>
</evidence>
<evidence type="ECO:0008006" key="3">
    <source>
        <dbReference type="Google" id="ProtNLM"/>
    </source>
</evidence>
<dbReference type="VEuPathDB" id="FungiDB:BO71DRAFT_428547"/>
<dbReference type="InterPro" id="IPR029058">
    <property type="entry name" value="AB_hydrolase_fold"/>
</dbReference>
<accession>A0A319E5Q3</accession>
<sequence>MQQMAAGLKGNTKLKLVPKAGHSPMLENAMAFTEVVNDILAQNDRVMGRSWREVFAFEENEESD</sequence>
<dbReference type="SUPFAM" id="SSF53474">
    <property type="entry name" value="alpha/beta-Hydrolases"/>
    <property type="match status" value="1"/>
</dbReference>
<gene>
    <name evidence="1" type="ORF">BO71DRAFT_428547</name>
</gene>
<name>A0A319E5Q3_9EURO</name>
<dbReference type="Gene3D" id="3.40.50.1820">
    <property type="entry name" value="alpha/beta hydrolase"/>
    <property type="match status" value="1"/>
</dbReference>
<dbReference type="EMBL" id="KZ825845">
    <property type="protein sequence ID" value="PYH95958.1"/>
    <property type="molecule type" value="Genomic_DNA"/>
</dbReference>
<reference evidence="1 2" key="1">
    <citation type="submission" date="2018-02" db="EMBL/GenBank/DDBJ databases">
        <title>The genomes of Aspergillus section Nigri reveals drivers in fungal speciation.</title>
        <authorList>
            <consortium name="DOE Joint Genome Institute"/>
            <person name="Vesth T.C."/>
            <person name="Nybo J."/>
            <person name="Theobald S."/>
            <person name="Brandl J."/>
            <person name="Frisvad J.C."/>
            <person name="Nielsen K.F."/>
            <person name="Lyhne E.K."/>
            <person name="Kogle M.E."/>
            <person name="Kuo A."/>
            <person name="Riley R."/>
            <person name="Clum A."/>
            <person name="Nolan M."/>
            <person name="Lipzen A."/>
            <person name="Salamov A."/>
            <person name="Henrissat B."/>
            <person name="Wiebenga A."/>
            <person name="De vries R.P."/>
            <person name="Grigoriev I.V."/>
            <person name="Mortensen U.H."/>
            <person name="Andersen M.R."/>
            <person name="Baker S.E."/>
        </authorList>
    </citation>
    <scope>NUCLEOTIDE SEQUENCE [LARGE SCALE GENOMIC DNA]</scope>
    <source>
        <strain evidence="1 2">CBS 707.79</strain>
    </source>
</reference>
<organism evidence="1 2">
    <name type="scientific">Aspergillus ellipticus CBS 707.79</name>
    <dbReference type="NCBI Taxonomy" id="1448320"/>
    <lineage>
        <taxon>Eukaryota</taxon>
        <taxon>Fungi</taxon>
        <taxon>Dikarya</taxon>
        <taxon>Ascomycota</taxon>
        <taxon>Pezizomycotina</taxon>
        <taxon>Eurotiomycetes</taxon>
        <taxon>Eurotiomycetidae</taxon>
        <taxon>Eurotiales</taxon>
        <taxon>Aspergillaceae</taxon>
        <taxon>Aspergillus</taxon>
        <taxon>Aspergillus subgen. Circumdati</taxon>
    </lineage>
</organism>
<dbReference type="AlphaFoldDB" id="A0A319E5Q3"/>
<proteinExistence type="predicted"/>
<dbReference type="Proteomes" id="UP000247810">
    <property type="component" value="Unassembled WGS sequence"/>
</dbReference>
<dbReference type="STRING" id="1448320.A0A319E5Q3"/>